<evidence type="ECO:0000256" key="6">
    <source>
        <dbReference type="ARBA" id="ARBA00023136"/>
    </source>
</evidence>
<reference evidence="9 10" key="1">
    <citation type="submission" date="2018-09" db="EMBL/GenBank/DDBJ databases">
        <title>YIM 75000 draft genome.</title>
        <authorList>
            <person name="Tang S."/>
            <person name="Feng Y."/>
        </authorList>
    </citation>
    <scope>NUCLEOTIDE SEQUENCE [LARGE SCALE GENOMIC DNA]</scope>
    <source>
        <strain evidence="9 10">YIM 75000</strain>
    </source>
</reference>
<feature type="transmembrane region" description="Helical" evidence="7">
    <location>
        <begin position="183"/>
        <end position="201"/>
    </location>
</feature>
<keyword evidence="3" id="KW-1003">Cell membrane</keyword>
<dbReference type="GO" id="GO:0005886">
    <property type="term" value="C:plasma membrane"/>
    <property type="evidence" value="ECO:0007669"/>
    <property type="project" value="UniProtKB-SubCell"/>
</dbReference>
<evidence type="ECO:0000313" key="10">
    <source>
        <dbReference type="Proteomes" id="UP000265614"/>
    </source>
</evidence>
<dbReference type="InterPro" id="IPR032816">
    <property type="entry name" value="VTT_dom"/>
</dbReference>
<sequence>MAEAEGTSGLTGLSGFVLDVIDAAGEVGVGLLTLVETVFPPIPSEVVLPLAGYLAERGRLELWAVLVLSTLGSLLGALLLYGLAARLGQERSTALLARLPLVDAEDVEQATAWFHRHGSAAVLLGRLVPGVRSLVSLPAGATRMPLVPFCLLTLLGSAVWNGLLVGGGVALGTQWRTVERYSGWLDVALVVAVVVALLALVRHRLRKRRRGAAPRA</sequence>
<evidence type="ECO:0000256" key="3">
    <source>
        <dbReference type="ARBA" id="ARBA00022475"/>
    </source>
</evidence>
<comment type="subcellular location">
    <subcellularLocation>
        <location evidence="1">Cell membrane</location>
        <topology evidence="1">Multi-pass membrane protein</topology>
    </subcellularLocation>
</comment>
<keyword evidence="5 7" id="KW-1133">Transmembrane helix</keyword>
<dbReference type="Proteomes" id="UP000265614">
    <property type="component" value="Unassembled WGS sequence"/>
</dbReference>
<comment type="caution">
    <text evidence="9">The sequence shown here is derived from an EMBL/GenBank/DDBJ whole genome shotgun (WGS) entry which is preliminary data.</text>
</comment>
<keyword evidence="4 7" id="KW-0812">Transmembrane</keyword>
<feature type="transmembrane region" description="Helical" evidence="7">
    <location>
        <begin position="62"/>
        <end position="83"/>
    </location>
</feature>
<dbReference type="AlphaFoldDB" id="A0A3A3YYX3"/>
<comment type="similarity">
    <text evidence="2">Belongs to the DedA family.</text>
</comment>
<organism evidence="9 10">
    <name type="scientific">Vallicoccus soli</name>
    <dbReference type="NCBI Taxonomy" id="2339232"/>
    <lineage>
        <taxon>Bacteria</taxon>
        <taxon>Bacillati</taxon>
        <taxon>Actinomycetota</taxon>
        <taxon>Actinomycetes</taxon>
        <taxon>Motilibacterales</taxon>
        <taxon>Vallicoccaceae</taxon>
        <taxon>Vallicoccus</taxon>
    </lineage>
</organism>
<evidence type="ECO:0000259" key="8">
    <source>
        <dbReference type="Pfam" id="PF09335"/>
    </source>
</evidence>
<dbReference type="RefSeq" id="WP_119950448.1">
    <property type="nucleotide sequence ID" value="NZ_QZEZ01000004.1"/>
</dbReference>
<dbReference type="PANTHER" id="PTHR42709">
    <property type="entry name" value="ALKALINE PHOSPHATASE LIKE PROTEIN"/>
    <property type="match status" value="1"/>
</dbReference>
<proteinExistence type="inferred from homology"/>
<protein>
    <submittedName>
        <fullName evidence="9">DedA family protein</fullName>
    </submittedName>
</protein>
<dbReference type="InterPro" id="IPR051311">
    <property type="entry name" value="DedA_domain"/>
</dbReference>
<feature type="domain" description="VTT" evidence="8">
    <location>
        <begin position="42"/>
        <end position="168"/>
    </location>
</feature>
<evidence type="ECO:0000313" key="9">
    <source>
        <dbReference type="EMBL" id="RJK96022.1"/>
    </source>
</evidence>
<evidence type="ECO:0000256" key="1">
    <source>
        <dbReference type="ARBA" id="ARBA00004651"/>
    </source>
</evidence>
<dbReference type="Pfam" id="PF09335">
    <property type="entry name" value="VTT_dom"/>
    <property type="match status" value="1"/>
</dbReference>
<dbReference type="EMBL" id="QZEZ01000004">
    <property type="protein sequence ID" value="RJK96022.1"/>
    <property type="molecule type" value="Genomic_DNA"/>
</dbReference>
<name>A0A3A3YYX3_9ACTN</name>
<dbReference type="OrthoDB" id="9813426at2"/>
<dbReference type="PANTHER" id="PTHR42709:SF6">
    <property type="entry name" value="UNDECAPRENYL PHOSPHATE TRANSPORTER A"/>
    <property type="match status" value="1"/>
</dbReference>
<accession>A0A3A3YYX3</accession>
<gene>
    <name evidence="9" type="ORF">D5H78_10685</name>
</gene>
<evidence type="ECO:0000256" key="7">
    <source>
        <dbReference type="SAM" id="Phobius"/>
    </source>
</evidence>
<feature type="transmembrane region" description="Helical" evidence="7">
    <location>
        <begin position="146"/>
        <end position="171"/>
    </location>
</feature>
<keyword evidence="10" id="KW-1185">Reference proteome</keyword>
<evidence type="ECO:0000256" key="4">
    <source>
        <dbReference type="ARBA" id="ARBA00022692"/>
    </source>
</evidence>
<keyword evidence="6 7" id="KW-0472">Membrane</keyword>
<evidence type="ECO:0000256" key="2">
    <source>
        <dbReference type="ARBA" id="ARBA00010792"/>
    </source>
</evidence>
<evidence type="ECO:0000256" key="5">
    <source>
        <dbReference type="ARBA" id="ARBA00022989"/>
    </source>
</evidence>